<dbReference type="Pfam" id="PF14903">
    <property type="entry name" value="WG_beta_rep"/>
    <property type="match status" value="4"/>
</dbReference>
<dbReference type="PANTHER" id="PTHR37841">
    <property type="entry name" value="GLR2918 PROTEIN"/>
    <property type="match status" value="1"/>
</dbReference>
<dbReference type="InterPro" id="IPR032774">
    <property type="entry name" value="WG_beta_rep"/>
</dbReference>
<proteinExistence type="predicted"/>
<organism evidence="2 3">
    <name type="scientific">Leptospira bouyouniensis</name>
    <dbReference type="NCBI Taxonomy" id="2484911"/>
    <lineage>
        <taxon>Bacteria</taxon>
        <taxon>Pseudomonadati</taxon>
        <taxon>Spirochaetota</taxon>
        <taxon>Spirochaetia</taxon>
        <taxon>Leptospirales</taxon>
        <taxon>Leptospiraceae</taxon>
        <taxon>Leptospira</taxon>
    </lineage>
</organism>
<evidence type="ECO:0000313" key="2">
    <source>
        <dbReference type="EMBL" id="TGL01200.1"/>
    </source>
</evidence>
<protein>
    <submittedName>
        <fullName evidence="2">WG repeat-containing protein</fullName>
    </submittedName>
</protein>
<keyword evidence="1" id="KW-0732">Signal</keyword>
<dbReference type="PANTHER" id="PTHR37841:SF1">
    <property type="entry name" value="DUF3298 DOMAIN-CONTAINING PROTEIN"/>
    <property type="match status" value="1"/>
</dbReference>
<name>A0A7I0HM21_9LEPT</name>
<gene>
    <name evidence="2" type="ORF">EHQ43_19165</name>
</gene>
<reference evidence="2 3" key="1">
    <citation type="journal article" date="2019" name="PLoS Negl. Trop. Dis.">
        <title>Revisiting the worldwide diversity of Leptospira species in the environment.</title>
        <authorList>
            <person name="Vincent A.T."/>
            <person name="Schiettekatte O."/>
            <person name="Bourhy P."/>
            <person name="Veyrier F.J."/>
            <person name="Picardeau M."/>
        </authorList>
    </citation>
    <scope>NUCLEOTIDE SEQUENCE [LARGE SCALE GENOMIC DNA]</scope>
    <source>
        <strain evidence="2 3">201800273</strain>
    </source>
</reference>
<evidence type="ECO:0000256" key="1">
    <source>
        <dbReference type="SAM" id="SignalP"/>
    </source>
</evidence>
<dbReference type="RefSeq" id="WP_135772063.1">
    <property type="nucleotide sequence ID" value="NZ_RQFT01000017.1"/>
</dbReference>
<dbReference type="SUPFAM" id="SSF69360">
    <property type="entry name" value="Cell wall binding repeat"/>
    <property type="match status" value="1"/>
</dbReference>
<comment type="caution">
    <text evidence="2">The sequence shown here is derived from an EMBL/GenBank/DDBJ whole genome shotgun (WGS) entry which is preliminary data.</text>
</comment>
<accession>A0A7I0HM21</accession>
<evidence type="ECO:0000313" key="3">
    <source>
        <dbReference type="Proteomes" id="UP000297641"/>
    </source>
</evidence>
<feature type="chain" id="PRO_5028952775" evidence="1">
    <location>
        <begin position="20"/>
        <end position="306"/>
    </location>
</feature>
<feature type="signal peptide" evidence="1">
    <location>
        <begin position="1"/>
        <end position="19"/>
    </location>
</feature>
<sequence length="306" mass="34235">MKRLYFVLILLLSTCTGSSSLINQKQDNNQLNCPIEYSQSYSIVNGKEVVTINSGEETVLLQFDYIHPFQEGLAAVLIDGYWGFIDKNGKIVIQPEFEHVRDFVEGLASFSVGAVIELEDEGKFGFIDQTGKIVVEPKFDQVTDFKEGLASIKLDEKYGLIDKTGKLVIEPKFEYFILFSEGLAPVKEGFHGKTGYIDKTGKYIIQPYLNVGYYFYEGLAVASINGKLVWIDKFGNPAINSNFYSIGSFQEGLAAIQIEKGGKYGFIDKTGKIIIKPQFDSVKEFENGFARVILGKWGVIKKPNCI</sequence>
<dbReference type="EMBL" id="RQFT01000017">
    <property type="protein sequence ID" value="TGL01200.1"/>
    <property type="molecule type" value="Genomic_DNA"/>
</dbReference>
<dbReference type="AlphaFoldDB" id="A0A7I0HM21"/>
<dbReference type="Proteomes" id="UP000297641">
    <property type="component" value="Unassembled WGS sequence"/>
</dbReference>